<evidence type="ECO:0000256" key="1">
    <source>
        <dbReference type="ARBA" id="ARBA00001282"/>
    </source>
</evidence>
<evidence type="ECO:0000256" key="6">
    <source>
        <dbReference type="ARBA" id="ARBA00023229"/>
    </source>
</evidence>
<evidence type="ECO:0000256" key="2">
    <source>
        <dbReference type="ARBA" id="ARBA00004787"/>
    </source>
</evidence>
<dbReference type="InterPro" id="IPR050088">
    <property type="entry name" value="IspD/TarI_cytidylyltransf_bact"/>
</dbReference>
<dbReference type="SUPFAM" id="SSF53448">
    <property type="entry name" value="Nucleotide-diphospho-sugar transferases"/>
    <property type="match status" value="1"/>
</dbReference>
<evidence type="ECO:0000313" key="8">
    <source>
        <dbReference type="EMBL" id="SDJ33581.1"/>
    </source>
</evidence>
<dbReference type="EC" id="2.7.7.60" evidence="7"/>
<protein>
    <recommendedName>
        <fullName evidence="7">2-C-methyl-D-erythritol 4-phosphate cytidylyltransferase</fullName>
        <ecNumber evidence="7">2.7.7.60</ecNumber>
    </recommendedName>
    <alternativeName>
        <fullName evidence="7">4-diphosphocytidyl-2C-methyl-D-erythritol synthase</fullName>
    </alternativeName>
    <alternativeName>
        <fullName evidence="7">MEP cytidylyltransferase</fullName>
        <shortName evidence="7">MCT</shortName>
    </alternativeName>
</protein>
<comment type="similarity">
    <text evidence="3 7">Belongs to the IspD/TarI cytidylyltransferase family. IspD subfamily.</text>
</comment>
<dbReference type="InterPro" id="IPR029044">
    <property type="entry name" value="Nucleotide-diphossugar_trans"/>
</dbReference>
<gene>
    <name evidence="7" type="primary">ispD</name>
    <name evidence="8" type="ORF">SAMN05421804_11418</name>
</gene>
<dbReference type="NCBIfam" id="TIGR00453">
    <property type="entry name" value="ispD"/>
    <property type="match status" value="1"/>
</dbReference>
<sequence>MVIGLIVSGGKGLRMGSEVPKQFLPVHGVPILLQTLMAFDEVETVDALVLVLGRDFIEYFKGLGYTPVKPLYIVEAGEERFSSVQNGLKKAYELDPESVVLIHDGVRPLVSRRIIEDGITYTRRHRAAACSVALKDTVKSVGCDGFSTGTLEREKYRLIQTPQCFFTKEILSGHERIQEIEKQVTDDTAVYEAFFGSVYLYEGSYENLKVTTPEDLLLAEAILTNRAIENCK</sequence>
<dbReference type="GO" id="GO:0019288">
    <property type="term" value="P:isopentenyl diphosphate biosynthetic process, methylerythritol 4-phosphate pathway"/>
    <property type="evidence" value="ECO:0007669"/>
    <property type="project" value="UniProtKB-UniRule"/>
</dbReference>
<evidence type="ECO:0000256" key="3">
    <source>
        <dbReference type="ARBA" id="ARBA00009789"/>
    </source>
</evidence>
<comment type="pathway">
    <text evidence="2 7">Isoprenoid biosynthesis; isopentenyl diphosphate biosynthesis via DXP pathway; isopentenyl diphosphate from 1-deoxy-D-xylulose 5-phosphate: step 2/6.</text>
</comment>
<dbReference type="AlphaFoldDB" id="A0A1G8SWL5"/>
<feature type="site" description="Transition state stabilizer" evidence="7">
    <location>
        <position position="14"/>
    </location>
</feature>
<accession>A0A1G8SWL5</accession>
<dbReference type="RefSeq" id="WP_031577509.1">
    <property type="nucleotide sequence ID" value="NZ_FNDZ01000014.1"/>
</dbReference>
<dbReference type="HAMAP" id="MF_00108">
    <property type="entry name" value="IspD"/>
    <property type="match status" value="1"/>
</dbReference>
<dbReference type="Gene3D" id="3.90.550.10">
    <property type="entry name" value="Spore Coat Polysaccharide Biosynthesis Protein SpsA, Chain A"/>
    <property type="match status" value="1"/>
</dbReference>
<dbReference type="PANTHER" id="PTHR32125">
    <property type="entry name" value="2-C-METHYL-D-ERYTHRITOL 4-PHOSPHATE CYTIDYLYLTRANSFERASE, CHLOROPLASTIC"/>
    <property type="match status" value="1"/>
</dbReference>
<dbReference type="InterPro" id="IPR001228">
    <property type="entry name" value="IspD"/>
</dbReference>
<name>A0A1G8SWL5_9CLOT</name>
<feature type="site" description="Positions MEP for the nucleophilic attack" evidence="7">
    <location>
        <position position="153"/>
    </location>
</feature>
<dbReference type="Pfam" id="PF01128">
    <property type="entry name" value="IspD"/>
    <property type="match status" value="1"/>
</dbReference>
<keyword evidence="5 7" id="KW-0548">Nucleotidyltransferase</keyword>
<dbReference type="FunFam" id="3.90.550.10:FF:000003">
    <property type="entry name" value="2-C-methyl-D-erythritol 4-phosphate cytidylyltransferase"/>
    <property type="match status" value="1"/>
</dbReference>
<evidence type="ECO:0000256" key="5">
    <source>
        <dbReference type="ARBA" id="ARBA00022695"/>
    </source>
</evidence>
<evidence type="ECO:0000256" key="7">
    <source>
        <dbReference type="HAMAP-Rule" id="MF_00108"/>
    </source>
</evidence>
<keyword evidence="6 7" id="KW-0414">Isoprene biosynthesis</keyword>
<dbReference type="GO" id="GO:0050518">
    <property type="term" value="F:2-C-methyl-D-erythritol 4-phosphate cytidylyltransferase activity"/>
    <property type="evidence" value="ECO:0007669"/>
    <property type="project" value="UniProtKB-UniRule"/>
</dbReference>
<keyword evidence="4 7" id="KW-0808">Transferase</keyword>
<dbReference type="InterPro" id="IPR034683">
    <property type="entry name" value="IspD/TarI"/>
</dbReference>
<dbReference type="PROSITE" id="PS01295">
    <property type="entry name" value="ISPD"/>
    <property type="match status" value="1"/>
</dbReference>
<organism evidence="8">
    <name type="scientific">Proteiniclasticum ruminis</name>
    <dbReference type="NCBI Taxonomy" id="398199"/>
    <lineage>
        <taxon>Bacteria</taxon>
        <taxon>Bacillati</taxon>
        <taxon>Bacillota</taxon>
        <taxon>Clostridia</taxon>
        <taxon>Eubacteriales</taxon>
        <taxon>Clostridiaceae</taxon>
        <taxon>Proteiniclasticum</taxon>
    </lineage>
</organism>
<comment type="function">
    <text evidence="7">Catalyzes the formation of 4-diphosphocytidyl-2-C-methyl-D-erythritol from CTP and 2-C-methyl-D-erythritol 4-phosphate (MEP).</text>
</comment>
<comment type="catalytic activity">
    <reaction evidence="1 7">
        <text>2-C-methyl-D-erythritol 4-phosphate + CTP + H(+) = 4-CDP-2-C-methyl-D-erythritol + diphosphate</text>
        <dbReference type="Rhea" id="RHEA:13429"/>
        <dbReference type="ChEBI" id="CHEBI:15378"/>
        <dbReference type="ChEBI" id="CHEBI:33019"/>
        <dbReference type="ChEBI" id="CHEBI:37563"/>
        <dbReference type="ChEBI" id="CHEBI:57823"/>
        <dbReference type="ChEBI" id="CHEBI:58262"/>
        <dbReference type="EC" id="2.7.7.60"/>
    </reaction>
</comment>
<feature type="site" description="Transition state stabilizer" evidence="7">
    <location>
        <position position="21"/>
    </location>
</feature>
<dbReference type="EMBL" id="FNDZ01000014">
    <property type="protein sequence ID" value="SDJ33581.1"/>
    <property type="molecule type" value="Genomic_DNA"/>
</dbReference>
<dbReference type="Proteomes" id="UP000183255">
    <property type="component" value="Unassembled WGS sequence"/>
</dbReference>
<evidence type="ECO:0000256" key="4">
    <source>
        <dbReference type="ARBA" id="ARBA00022679"/>
    </source>
</evidence>
<dbReference type="UniPathway" id="UPA00056">
    <property type="reaction ID" value="UER00093"/>
</dbReference>
<feature type="site" description="Positions MEP for the nucleophilic attack" evidence="7">
    <location>
        <position position="209"/>
    </location>
</feature>
<dbReference type="InterPro" id="IPR018294">
    <property type="entry name" value="ISPD_synthase_CS"/>
</dbReference>
<dbReference type="PANTHER" id="PTHR32125:SF4">
    <property type="entry name" value="2-C-METHYL-D-ERYTHRITOL 4-PHOSPHATE CYTIDYLYLTRANSFERASE, CHLOROPLASTIC"/>
    <property type="match status" value="1"/>
</dbReference>
<reference evidence="8" key="1">
    <citation type="submission" date="2016-10" db="EMBL/GenBank/DDBJ databases">
        <authorList>
            <person name="de Groot N.N."/>
        </authorList>
    </citation>
    <scope>NUCLEOTIDE SEQUENCE [LARGE SCALE GENOMIC DNA]</scope>
    <source>
        <strain evidence="8">CGMCC 1.5058</strain>
    </source>
</reference>
<proteinExistence type="inferred from homology"/>
<dbReference type="CDD" id="cd02516">
    <property type="entry name" value="CDP-ME_synthetase"/>
    <property type="match status" value="1"/>
</dbReference>